<feature type="compositionally biased region" description="Polar residues" evidence="2">
    <location>
        <begin position="23"/>
        <end position="42"/>
    </location>
</feature>
<dbReference type="AlphaFoldDB" id="A0AAJ0FEF9"/>
<accession>A0AAJ0FEF9</accession>
<proteinExistence type="predicted"/>
<organism evidence="3 4">
    <name type="scientific">Echria macrotheca</name>
    <dbReference type="NCBI Taxonomy" id="438768"/>
    <lineage>
        <taxon>Eukaryota</taxon>
        <taxon>Fungi</taxon>
        <taxon>Dikarya</taxon>
        <taxon>Ascomycota</taxon>
        <taxon>Pezizomycotina</taxon>
        <taxon>Sordariomycetes</taxon>
        <taxon>Sordariomycetidae</taxon>
        <taxon>Sordariales</taxon>
        <taxon>Schizotheciaceae</taxon>
        <taxon>Echria</taxon>
    </lineage>
</organism>
<evidence type="ECO:0000256" key="2">
    <source>
        <dbReference type="SAM" id="MobiDB-lite"/>
    </source>
</evidence>
<name>A0AAJ0FEF9_9PEZI</name>
<evidence type="ECO:0000313" key="3">
    <source>
        <dbReference type="EMBL" id="KAK1760333.1"/>
    </source>
</evidence>
<evidence type="ECO:0000256" key="1">
    <source>
        <dbReference type="SAM" id="Coils"/>
    </source>
</evidence>
<dbReference type="EMBL" id="MU839827">
    <property type="protein sequence ID" value="KAK1760333.1"/>
    <property type="molecule type" value="Genomic_DNA"/>
</dbReference>
<keyword evidence="1" id="KW-0175">Coiled coil</keyword>
<feature type="region of interest" description="Disordered" evidence="2">
    <location>
        <begin position="141"/>
        <end position="297"/>
    </location>
</feature>
<feature type="compositionally biased region" description="Polar residues" evidence="2">
    <location>
        <begin position="201"/>
        <end position="213"/>
    </location>
</feature>
<dbReference type="Proteomes" id="UP001239445">
    <property type="component" value="Unassembled WGS sequence"/>
</dbReference>
<keyword evidence="4" id="KW-1185">Reference proteome</keyword>
<feature type="region of interest" description="Disordered" evidence="2">
    <location>
        <begin position="314"/>
        <end position="346"/>
    </location>
</feature>
<feature type="compositionally biased region" description="Polar residues" evidence="2">
    <location>
        <begin position="101"/>
        <end position="110"/>
    </location>
</feature>
<sequence length="813" mass="86824">MPATPNPRDTKSLRRSATGRGFTGNQPTAPSIDTTTCPSTHASVEHQTTRSPQELTRNRVEIATDTIASRNSGPPTAGRQSVPVKSGDVLHGENRSLVGSPPSSESPIKTNSVVHEGLPACQEQKEKLACPQTILPVDTSKKVAASTHGPKLEAGKLGLPGGTTGASKAQADVHGALTQVAHNEKKPDAAEGDRSHDEHVSQSVESFSSTAVVTSGPAPPTEPAHTSQKPHSSPLTGSNQVSRASQPPVTLQPEQEGSQKVVDEDTTPSSIPVTKQKGRPAEVAPAPTPLTDLQRIPGASKSTQGLQTATPMTGLHLSAQPSPRAAVSSATSDEEDDSSTTGSVSTATSVRGFDIDHVQLQSQVKNLLVDLDHVKCKGDKTEQRIVTLEQEVRERLEKLEKGVAKVNRLEETLERVERLHVHFNAIQSFESRLAARVEELEKGLQRVTDVVFAPNVASGHTPTTPIRLGPPQNPADESMNGGKLASQPGPVKADPTKEESSDVLGPNRTPPGPQHPDSASGGREPKGPEIACPPSEDGVVLEGTGGNLEIADGTIEQLFIALEGNILSVVQTHFKRNIDKAAAKSIAREYWVTAFPESDWDSPSPNSPRSEWFRGLVANLIHAELFAKPFFGCDDEAIEGGLAAFEKLITGAADSGADEAYKDDTATWRALTARIMCRIFGERPKGGKKPEAHRRLMDRITTVFSTVLQPSTKATTKQLSQLCSKAIECAFAVRKSKDSYLWLQRTQSYQCRGADIVSCKRLRGSGDVVEDGTYDVVFTVHGAIVKDEVEVEDDDGRVSKKRVSLGKAVVVIA</sequence>
<comment type="caution">
    <text evidence="3">The sequence shown here is derived from an EMBL/GenBank/DDBJ whole genome shotgun (WGS) entry which is preliminary data.</text>
</comment>
<gene>
    <name evidence="3" type="ORF">QBC47DRAFT_366889</name>
</gene>
<feature type="region of interest" description="Disordered" evidence="2">
    <location>
        <begin position="455"/>
        <end position="535"/>
    </location>
</feature>
<feature type="compositionally biased region" description="Basic and acidic residues" evidence="2">
    <location>
        <begin position="182"/>
        <end position="200"/>
    </location>
</feature>
<feature type="coiled-coil region" evidence="1">
    <location>
        <begin position="371"/>
        <end position="419"/>
    </location>
</feature>
<reference evidence="3" key="1">
    <citation type="submission" date="2023-06" db="EMBL/GenBank/DDBJ databases">
        <title>Genome-scale phylogeny and comparative genomics of the fungal order Sordariales.</title>
        <authorList>
            <consortium name="Lawrence Berkeley National Laboratory"/>
            <person name="Hensen N."/>
            <person name="Bonometti L."/>
            <person name="Westerberg I."/>
            <person name="Brannstrom I.O."/>
            <person name="Guillou S."/>
            <person name="Cros-Aarteil S."/>
            <person name="Calhoun S."/>
            <person name="Haridas S."/>
            <person name="Kuo A."/>
            <person name="Mondo S."/>
            <person name="Pangilinan J."/>
            <person name="Riley R."/>
            <person name="Labutti K."/>
            <person name="Andreopoulos B."/>
            <person name="Lipzen A."/>
            <person name="Chen C."/>
            <person name="Yanf M."/>
            <person name="Daum C."/>
            <person name="Ng V."/>
            <person name="Clum A."/>
            <person name="Steindorff A."/>
            <person name="Ohm R."/>
            <person name="Martin F."/>
            <person name="Silar P."/>
            <person name="Natvig D."/>
            <person name="Lalanne C."/>
            <person name="Gautier V."/>
            <person name="Ament-Velasquez S.L."/>
            <person name="Kruys A."/>
            <person name="Hutchinson M.I."/>
            <person name="Powell A.J."/>
            <person name="Barry K."/>
            <person name="Miller A.N."/>
            <person name="Grigoriev I.V."/>
            <person name="Debuchy R."/>
            <person name="Gladieux P."/>
            <person name="Thoren M.H."/>
            <person name="Johannesson H."/>
        </authorList>
    </citation>
    <scope>NUCLEOTIDE SEQUENCE</scope>
    <source>
        <strain evidence="3">PSN4</strain>
    </source>
</reference>
<feature type="compositionally biased region" description="Polar residues" evidence="2">
    <location>
        <begin position="224"/>
        <end position="258"/>
    </location>
</feature>
<evidence type="ECO:0000313" key="4">
    <source>
        <dbReference type="Proteomes" id="UP001239445"/>
    </source>
</evidence>
<feature type="region of interest" description="Disordered" evidence="2">
    <location>
        <begin position="1"/>
        <end position="110"/>
    </location>
</feature>
<protein>
    <submittedName>
        <fullName evidence="3">Uncharacterized protein</fullName>
    </submittedName>
</protein>